<dbReference type="Proteomes" id="UP000246171">
    <property type="component" value="Unassembled WGS sequence"/>
</dbReference>
<dbReference type="GeneID" id="37058966"/>
<evidence type="ECO:0000256" key="1">
    <source>
        <dbReference type="SAM" id="MobiDB-lite"/>
    </source>
</evidence>
<evidence type="ECO:0000313" key="2">
    <source>
        <dbReference type="EMBL" id="PWY82799.1"/>
    </source>
</evidence>
<sequence length="191" mass="22081">MPDLPRKLPKNAQEWEDAIDEMELTGKTVHGAELASASRIEYKQFLLLRVLWVGHHATDLPKMLPGFNRWIAKAEKMLKVLNIEELRIHDPLDDSETLRSQRLRAPSRTPESQKPDNVLYPPTMDEQIVNCALFIFLNALTMPFKLANNWTLHRKAFKAKFYNASFEARTDGYLDDRRGEAQAIIEVKPVR</sequence>
<protein>
    <submittedName>
        <fullName evidence="2">Uncharacterized protein</fullName>
    </submittedName>
</protein>
<reference evidence="2" key="1">
    <citation type="submission" date="2016-12" db="EMBL/GenBank/DDBJ databases">
        <title>The genomes of Aspergillus section Nigri reveals drivers in fungal speciation.</title>
        <authorList>
            <consortium name="DOE Joint Genome Institute"/>
            <person name="Vesth T.C."/>
            <person name="Nybo J."/>
            <person name="Theobald S."/>
            <person name="Brandl J."/>
            <person name="Frisvad J.C."/>
            <person name="Nielsen K.F."/>
            <person name="Lyhne E.K."/>
            <person name="Kogle M.E."/>
            <person name="Kuo A."/>
            <person name="Riley R."/>
            <person name="Clum A."/>
            <person name="Nolan M."/>
            <person name="Lipzen A."/>
            <person name="Salamov A."/>
            <person name="Henrissat B."/>
            <person name="Wiebenga A."/>
            <person name="De vries R.P."/>
            <person name="Grigoriev I.V."/>
            <person name="Mortensen U.H."/>
            <person name="Andersen M.R."/>
            <person name="Baker S.E."/>
        </authorList>
    </citation>
    <scope>NUCLEOTIDE SEQUENCE</scope>
    <source>
        <strain evidence="2">CBS 122712</strain>
    </source>
</reference>
<organism evidence="2 3">
    <name type="scientific">Aspergillus eucalypticola (strain CBS 122712 / IBT 29274)</name>
    <dbReference type="NCBI Taxonomy" id="1448314"/>
    <lineage>
        <taxon>Eukaryota</taxon>
        <taxon>Fungi</taxon>
        <taxon>Dikarya</taxon>
        <taxon>Ascomycota</taxon>
        <taxon>Pezizomycotina</taxon>
        <taxon>Eurotiomycetes</taxon>
        <taxon>Eurotiomycetidae</taxon>
        <taxon>Eurotiales</taxon>
        <taxon>Aspergillaceae</taxon>
        <taxon>Aspergillus</taxon>
        <taxon>Aspergillus subgen. Circumdati</taxon>
    </lineage>
</organism>
<keyword evidence="3" id="KW-1185">Reference proteome</keyword>
<feature type="region of interest" description="Disordered" evidence="1">
    <location>
        <begin position="97"/>
        <end position="117"/>
    </location>
</feature>
<dbReference type="EMBL" id="MSFU01000003">
    <property type="protein sequence ID" value="PWY82799.1"/>
    <property type="molecule type" value="Genomic_DNA"/>
</dbReference>
<proteinExistence type="predicted"/>
<name>A0A317W9G9_ASPEC</name>
<evidence type="ECO:0000313" key="3">
    <source>
        <dbReference type="Proteomes" id="UP000246171"/>
    </source>
</evidence>
<comment type="caution">
    <text evidence="2">The sequence shown here is derived from an EMBL/GenBank/DDBJ whole genome shotgun (WGS) entry which is preliminary data.</text>
</comment>
<gene>
    <name evidence="2" type="ORF">BO83DRAFT_454901</name>
</gene>
<dbReference type="AlphaFoldDB" id="A0A317W9G9"/>
<dbReference type="RefSeq" id="XP_025392462.1">
    <property type="nucleotide sequence ID" value="XM_025537004.1"/>
</dbReference>
<dbReference type="OrthoDB" id="3508621at2759"/>
<dbReference type="VEuPathDB" id="FungiDB:BO83DRAFT_454901"/>
<accession>A0A317W9G9</accession>